<keyword evidence="2" id="KW-1185">Reference proteome</keyword>
<sequence>MHSPNDSEFLQRLKQEAVETDREDLLAILTLRFGGVPENIQGIVESLTNAEKLERLVLVAANVPTLNKFVEELHEGSEAFRLVGEGFNPLAEQ</sequence>
<dbReference type="KEGG" id="afx:JZ786_13515"/>
<gene>
    <name evidence="1" type="ORF">JZ786_13515</name>
</gene>
<evidence type="ECO:0000313" key="1">
    <source>
        <dbReference type="EMBL" id="QSO49866.1"/>
    </source>
</evidence>
<dbReference type="AlphaFoldDB" id="A0A9X7W3A9"/>
<evidence type="ECO:0000313" key="2">
    <source>
        <dbReference type="Proteomes" id="UP000663505"/>
    </source>
</evidence>
<protein>
    <submittedName>
        <fullName evidence="1">Uncharacterized protein</fullName>
    </submittedName>
</protein>
<organism evidence="1 2">
    <name type="scientific">Alicyclobacillus mengziensis</name>
    <dbReference type="NCBI Taxonomy" id="2931921"/>
    <lineage>
        <taxon>Bacteria</taxon>
        <taxon>Bacillati</taxon>
        <taxon>Bacillota</taxon>
        <taxon>Bacilli</taxon>
        <taxon>Bacillales</taxon>
        <taxon>Alicyclobacillaceae</taxon>
        <taxon>Alicyclobacillus</taxon>
    </lineage>
</organism>
<dbReference type="Proteomes" id="UP000663505">
    <property type="component" value="Chromosome"/>
</dbReference>
<accession>A0A9X7W3A9</accession>
<proteinExistence type="predicted"/>
<name>A0A9X7W3A9_9BACL</name>
<reference evidence="1 2" key="1">
    <citation type="submission" date="2021-02" db="EMBL/GenBank/DDBJ databases">
        <title>Alicyclobacillus curvatus sp. nov. and Alicyclobacillus mengziensis sp. nov., two acidophilic bacteria isolated from acid mine drainage.</title>
        <authorList>
            <person name="Huang Y."/>
        </authorList>
    </citation>
    <scope>NUCLEOTIDE SEQUENCE [LARGE SCALE GENOMIC DNA]</scope>
    <source>
        <strain evidence="1 2">S30H14</strain>
    </source>
</reference>
<dbReference type="EMBL" id="CP071182">
    <property type="protein sequence ID" value="QSO49866.1"/>
    <property type="molecule type" value="Genomic_DNA"/>
</dbReference>